<name>A0A699ZT39_HAELA</name>
<dbReference type="EMBL" id="BLLF01001839">
    <property type="protein sequence ID" value="GFH21488.1"/>
    <property type="molecule type" value="Genomic_DNA"/>
</dbReference>
<feature type="compositionally biased region" description="Polar residues" evidence="1">
    <location>
        <begin position="8"/>
        <end position="18"/>
    </location>
</feature>
<evidence type="ECO:0000313" key="3">
    <source>
        <dbReference type="Proteomes" id="UP000485058"/>
    </source>
</evidence>
<sequence>MVDEFRTSRVSSAYSNPSEALPGQPPQSFRWLWPVYSEAKRSQVRGLLYSTSNTIRFYARDVSGVLNIRRCAVGPGSRPTELCGWEGLPAKAGPARPGVGVPARQGPVAQVAAQVAAVASYSKIIQHYKILNLSS</sequence>
<accession>A0A699ZT39</accession>
<gene>
    <name evidence="2" type="ORF">HaLaN_18803</name>
</gene>
<dbReference type="Proteomes" id="UP000485058">
    <property type="component" value="Unassembled WGS sequence"/>
</dbReference>
<dbReference type="AlphaFoldDB" id="A0A699ZT39"/>
<comment type="caution">
    <text evidence="2">The sequence shown here is derived from an EMBL/GenBank/DDBJ whole genome shotgun (WGS) entry which is preliminary data.</text>
</comment>
<evidence type="ECO:0000256" key="1">
    <source>
        <dbReference type="SAM" id="MobiDB-lite"/>
    </source>
</evidence>
<feature type="region of interest" description="Disordered" evidence="1">
    <location>
        <begin position="1"/>
        <end position="24"/>
    </location>
</feature>
<evidence type="ECO:0000313" key="2">
    <source>
        <dbReference type="EMBL" id="GFH21488.1"/>
    </source>
</evidence>
<reference evidence="2 3" key="1">
    <citation type="submission" date="2020-02" db="EMBL/GenBank/DDBJ databases">
        <title>Draft genome sequence of Haematococcus lacustris strain NIES-144.</title>
        <authorList>
            <person name="Morimoto D."/>
            <person name="Nakagawa S."/>
            <person name="Yoshida T."/>
            <person name="Sawayama S."/>
        </authorList>
    </citation>
    <scope>NUCLEOTIDE SEQUENCE [LARGE SCALE GENOMIC DNA]</scope>
    <source>
        <strain evidence="2 3">NIES-144</strain>
    </source>
</reference>
<proteinExistence type="predicted"/>
<keyword evidence="3" id="KW-1185">Reference proteome</keyword>
<organism evidence="2 3">
    <name type="scientific">Haematococcus lacustris</name>
    <name type="common">Green alga</name>
    <name type="synonym">Haematococcus pluvialis</name>
    <dbReference type="NCBI Taxonomy" id="44745"/>
    <lineage>
        <taxon>Eukaryota</taxon>
        <taxon>Viridiplantae</taxon>
        <taxon>Chlorophyta</taxon>
        <taxon>core chlorophytes</taxon>
        <taxon>Chlorophyceae</taxon>
        <taxon>CS clade</taxon>
        <taxon>Chlamydomonadales</taxon>
        <taxon>Haematococcaceae</taxon>
        <taxon>Haematococcus</taxon>
    </lineage>
</organism>
<protein>
    <submittedName>
        <fullName evidence="2">Uncharacterized protein</fullName>
    </submittedName>
</protein>